<dbReference type="EMBL" id="BMCG01000003">
    <property type="protein sequence ID" value="GGC09490.1"/>
    <property type="molecule type" value="Genomic_DNA"/>
</dbReference>
<evidence type="ECO:0000313" key="1">
    <source>
        <dbReference type="EMBL" id="GGC09490.1"/>
    </source>
</evidence>
<sequence length="315" mass="34554">MIIPIRDAPFHAGELRAQRLAGGGPPGFAIRAAMPEQHRSFFAMLRYLLVATIDGDGWPVASIVTGRPGFIASDAANSLHIDRNAVWLDSFKSLLHAGQPIGMLGIDLNTRRRNRVNGVIRQSDGGSMRLDVTQSFGNCPKYIQVRELEDTGTPDMPAGAAQSFLELDNRARAMIAHADTFFVATGSGAHAMENGGIDISHKGGRPGFIRIDGNTLTIPDFVGNRYFNTLGNMLLDPRTALLIVDFTNGDVLHLQGRSEVLWDADETAQLAGAQRLWRFHVERGWHARHAVPLRWRLTEFAPTTEATGIWPVNMA</sequence>
<dbReference type="SUPFAM" id="SSF50475">
    <property type="entry name" value="FMN-binding split barrel"/>
    <property type="match status" value="1"/>
</dbReference>
<keyword evidence="2" id="KW-1185">Reference proteome</keyword>
<gene>
    <name evidence="1" type="ORF">GCM10007205_18310</name>
</gene>
<reference evidence="1" key="1">
    <citation type="journal article" date="2014" name="Int. J. Syst. Evol. Microbiol.">
        <title>Complete genome sequence of Corynebacterium casei LMG S-19264T (=DSM 44701T), isolated from a smear-ripened cheese.</title>
        <authorList>
            <consortium name="US DOE Joint Genome Institute (JGI-PGF)"/>
            <person name="Walter F."/>
            <person name="Albersmeier A."/>
            <person name="Kalinowski J."/>
            <person name="Ruckert C."/>
        </authorList>
    </citation>
    <scope>NUCLEOTIDE SEQUENCE</scope>
    <source>
        <strain evidence="1">CCM 7086</strain>
    </source>
</reference>
<proteinExistence type="predicted"/>
<dbReference type="PANTHER" id="PTHR42815">
    <property type="entry name" value="FAD-BINDING, PUTATIVE (AFU_ORTHOLOGUE AFUA_6G07600)-RELATED"/>
    <property type="match status" value="1"/>
</dbReference>
<reference evidence="1" key="2">
    <citation type="submission" date="2020-09" db="EMBL/GenBank/DDBJ databases">
        <authorList>
            <person name="Sun Q."/>
            <person name="Sedlacek I."/>
        </authorList>
    </citation>
    <scope>NUCLEOTIDE SEQUENCE</scope>
    <source>
        <strain evidence="1">CCM 7086</strain>
    </source>
</reference>
<dbReference type="AlphaFoldDB" id="A0A8J2XY64"/>
<dbReference type="RefSeq" id="WP_188395910.1">
    <property type="nucleotide sequence ID" value="NZ_BMCG01000003.1"/>
</dbReference>
<dbReference type="Proteomes" id="UP000620266">
    <property type="component" value="Unassembled WGS sequence"/>
</dbReference>
<accession>A0A8J2XY64</accession>
<name>A0A8J2XY64_9BURK</name>
<protein>
    <submittedName>
        <fullName evidence="1">Pyridoxamine 5'-phosphate oxidase</fullName>
    </submittedName>
</protein>
<dbReference type="Gene3D" id="2.30.110.10">
    <property type="entry name" value="Electron Transport, Fmn-binding Protein, Chain A"/>
    <property type="match status" value="1"/>
</dbReference>
<comment type="caution">
    <text evidence="1">The sequence shown here is derived from an EMBL/GenBank/DDBJ whole genome shotgun (WGS) entry which is preliminary data.</text>
</comment>
<organism evidence="1 2">
    <name type="scientific">Oxalicibacterium flavum</name>
    <dbReference type="NCBI Taxonomy" id="179467"/>
    <lineage>
        <taxon>Bacteria</taxon>
        <taxon>Pseudomonadati</taxon>
        <taxon>Pseudomonadota</taxon>
        <taxon>Betaproteobacteria</taxon>
        <taxon>Burkholderiales</taxon>
        <taxon>Oxalobacteraceae</taxon>
        <taxon>Oxalicibacterium</taxon>
    </lineage>
</organism>
<evidence type="ECO:0000313" key="2">
    <source>
        <dbReference type="Proteomes" id="UP000620266"/>
    </source>
</evidence>
<dbReference type="InterPro" id="IPR012349">
    <property type="entry name" value="Split_barrel_FMN-bd"/>
</dbReference>
<dbReference type="PANTHER" id="PTHR42815:SF2">
    <property type="entry name" value="FAD-BINDING, PUTATIVE (AFU_ORTHOLOGUE AFUA_6G07600)-RELATED"/>
    <property type="match status" value="1"/>
</dbReference>